<feature type="chain" id="PRO_5037226005" evidence="3">
    <location>
        <begin position="28"/>
        <end position="383"/>
    </location>
</feature>
<dbReference type="InterPro" id="IPR028081">
    <property type="entry name" value="Leu-bd"/>
</dbReference>
<keyword evidence="2 3" id="KW-0732">Signal</keyword>
<name>A0A916U3S4_9BURK</name>
<reference evidence="5" key="2">
    <citation type="submission" date="2020-09" db="EMBL/GenBank/DDBJ databases">
        <authorList>
            <person name="Sun Q."/>
            <person name="Zhou Y."/>
        </authorList>
    </citation>
    <scope>NUCLEOTIDE SEQUENCE</scope>
    <source>
        <strain evidence="5">CGMCC 1.10998</strain>
    </source>
</reference>
<dbReference type="CDD" id="cd06333">
    <property type="entry name" value="PBP1_ABC_RPA1789-like"/>
    <property type="match status" value="1"/>
</dbReference>
<sequence>MKKSNKPRLIAQLLVVAGSLASLPALADITIGVSLPLTGPASGLGIPTKNGISMWPESIAGEKLKVIILDDASDVTQSNKNARRFITEDKVDVIVGSTATPASIALSDVAAEGQTVQISTSPVELAEGKGAWTFRVAQSTTLMAGAIIEHMKKTGVKTYAYLGFSDAYGEAWLKDFGALAKQAGLQSVATERFARADTSVTAQALKLVSAKPDAILLGASGSGAAMPHKALIERGYKGKIYQTHGAASRDLIRLGGKDVEGSFVVAGLAVMPEALPDNHPSKKIATDFVERYEKQFGAGTRNQFAAHGYDANLLLQHVVPLALKKGKPGTQAFRTALKEALESTNGVAITQGLIKYTPKDHFGLQDNARVLLTIENGNWKLVN</sequence>
<dbReference type="AlphaFoldDB" id="A0A916U3S4"/>
<keyword evidence="6" id="KW-1185">Reference proteome</keyword>
<evidence type="ECO:0000256" key="3">
    <source>
        <dbReference type="SAM" id="SignalP"/>
    </source>
</evidence>
<dbReference type="EMBL" id="BMED01000001">
    <property type="protein sequence ID" value="GGC59534.1"/>
    <property type="molecule type" value="Genomic_DNA"/>
</dbReference>
<feature type="domain" description="Leucine-binding protein" evidence="4">
    <location>
        <begin position="29"/>
        <end position="364"/>
    </location>
</feature>
<organism evidence="5 6">
    <name type="scientific">Undibacterium terreum</name>
    <dbReference type="NCBI Taxonomy" id="1224302"/>
    <lineage>
        <taxon>Bacteria</taxon>
        <taxon>Pseudomonadati</taxon>
        <taxon>Pseudomonadota</taxon>
        <taxon>Betaproteobacteria</taxon>
        <taxon>Burkholderiales</taxon>
        <taxon>Oxalobacteraceae</taxon>
        <taxon>Undibacterium</taxon>
    </lineage>
</organism>
<dbReference type="SUPFAM" id="SSF53822">
    <property type="entry name" value="Periplasmic binding protein-like I"/>
    <property type="match status" value="1"/>
</dbReference>
<feature type="signal peptide" evidence="3">
    <location>
        <begin position="1"/>
        <end position="27"/>
    </location>
</feature>
<dbReference type="PANTHER" id="PTHR30483:SF38">
    <property type="entry name" value="BLR7848 PROTEIN"/>
    <property type="match status" value="1"/>
</dbReference>
<comment type="similarity">
    <text evidence="1">Belongs to the leucine-binding protein family.</text>
</comment>
<accession>A0A916U3S4</accession>
<protein>
    <submittedName>
        <fullName evidence="5">Branched-chain amino acid ABC transporter substrate-binding protein</fullName>
    </submittedName>
</protein>
<comment type="caution">
    <text evidence="5">The sequence shown here is derived from an EMBL/GenBank/DDBJ whole genome shotgun (WGS) entry which is preliminary data.</text>
</comment>
<evidence type="ECO:0000259" key="4">
    <source>
        <dbReference type="Pfam" id="PF13458"/>
    </source>
</evidence>
<dbReference type="Gene3D" id="3.40.50.2300">
    <property type="match status" value="2"/>
</dbReference>
<reference evidence="5" key="1">
    <citation type="journal article" date="2014" name="Int. J. Syst. Evol. Microbiol.">
        <title>Complete genome sequence of Corynebacterium casei LMG S-19264T (=DSM 44701T), isolated from a smear-ripened cheese.</title>
        <authorList>
            <consortium name="US DOE Joint Genome Institute (JGI-PGF)"/>
            <person name="Walter F."/>
            <person name="Albersmeier A."/>
            <person name="Kalinowski J."/>
            <person name="Ruckert C."/>
        </authorList>
    </citation>
    <scope>NUCLEOTIDE SEQUENCE</scope>
    <source>
        <strain evidence="5">CGMCC 1.10998</strain>
    </source>
</reference>
<evidence type="ECO:0000313" key="6">
    <source>
        <dbReference type="Proteomes" id="UP000637423"/>
    </source>
</evidence>
<dbReference type="Proteomes" id="UP000637423">
    <property type="component" value="Unassembled WGS sequence"/>
</dbReference>
<dbReference type="InterPro" id="IPR051010">
    <property type="entry name" value="BCAA_transport"/>
</dbReference>
<dbReference type="Pfam" id="PF13458">
    <property type="entry name" value="Peripla_BP_6"/>
    <property type="match status" value="1"/>
</dbReference>
<proteinExistence type="inferred from homology"/>
<dbReference type="PANTHER" id="PTHR30483">
    <property type="entry name" value="LEUCINE-SPECIFIC-BINDING PROTEIN"/>
    <property type="match status" value="1"/>
</dbReference>
<evidence type="ECO:0000313" key="5">
    <source>
        <dbReference type="EMBL" id="GGC59534.1"/>
    </source>
</evidence>
<evidence type="ECO:0000256" key="2">
    <source>
        <dbReference type="ARBA" id="ARBA00022729"/>
    </source>
</evidence>
<dbReference type="InterPro" id="IPR028082">
    <property type="entry name" value="Peripla_BP_I"/>
</dbReference>
<gene>
    <name evidence="5" type="ORF">GCM10011396_03040</name>
</gene>
<dbReference type="RefSeq" id="WP_188564229.1">
    <property type="nucleotide sequence ID" value="NZ_BMED01000001.1"/>
</dbReference>
<evidence type="ECO:0000256" key="1">
    <source>
        <dbReference type="ARBA" id="ARBA00010062"/>
    </source>
</evidence>